<evidence type="ECO:0000256" key="3">
    <source>
        <dbReference type="ARBA" id="ARBA00012733"/>
    </source>
</evidence>
<dbReference type="InterPro" id="IPR011040">
    <property type="entry name" value="Sialidase"/>
</dbReference>
<dbReference type="GO" id="GO:0006689">
    <property type="term" value="P:ganglioside catabolic process"/>
    <property type="evidence" value="ECO:0007669"/>
    <property type="project" value="TreeGrafter"/>
</dbReference>
<name>A0A4P7B397_ACIHA</name>
<dbReference type="InterPro" id="IPR036278">
    <property type="entry name" value="Sialidase_sf"/>
</dbReference>
<dbReference type="PANTHER" id="PTHR10628">
    <property type="entry name" value="SIALIDASE"/>
    <property type="match status" value="1"/>
</dbReference>
<dbReference type="SUPFAM" id="SSF50939">
    <property type="entry name" value="Sialidases"/>
    <property type="match status" value="1"/>
</dbReference>
<feature type="domain" description="Sialidase" evidence="4">
    <location>
        <begin position="461"/>
        <end position="719"/>
    </location>
</feature>
<dbReference type="RefSeq" id="WP_134251778.1">
    <property type="nucleotide sequence ID" value="NZ_CP038009.1"/>
</dbReference>
<evidence type="ECO:0000313" key="5">
    <source>
        <dbReference type="EMBL" id="QBQ15614.1"/>
    </source>
</evidence>
<dbReference type="Proteomes" id="UP000294395">
    <property type="component" value="Chromosome"/>
</dbReference>
<evidence type="ECO:0000259" key="4">
    <source>
        <dbReference type="Pfam" id="PF13088"/>
    </source>
</evidence>
<dbReference type="GO" id="GO:0004308">
    <property type="term" value="F:exo-alpha-sialidase activity"/>
    <property type="evidence" value="ECO:0007669"/>
    <property type="project" value="UniProtKB-EC"/>
</dbReference>
<dbReference type="EC" id="3.2.1.18" evidence="3"/>
<dbReference type="GO" id="GO:0009313">
    <property type="term" value="P:oligosaccharide catabolic process"/>
    <property type="evidence" value="ECO:0007669"/>
    <property type="project" value="TreeGrafter"/>
</dbReference>
<evidence type="ECO:0000256" key="2">
    <source>
        <dbReference type="ARBA" id="ARBA00009348"/>
    </source>
</evidence>
<gene>
    <name evidence="5" type="ORF">AHTJR_04730</name>
</gene>
<dbReference type="AlphaFoldDB" id="A0A4P7B397"/>
<dbReference type="GO" id="GO:0016020">
    <property type="term" value="C:membrane"/>
    <property type="evidence" value="ECO:0007669"/>
    <property type="project" value="TreeGrafter"/>
</dbReference>
<comment type="similarity">
    <text evidence="2">Belongs to the glycosyl hydrolase 33 family.</text>
</comment>
<dbReference type="CDD" id="cd15482">
    <property type="entry name" value="Sialidase_non-viral"/>
    <property type="match status" value="1"/>
</dbReference>
<evidence type="ECO:0000256" key="1">
    <source>
        <dbReference type="ARBA" id="ARBA00000427"/>
    </source>
</evidence>
<protein>
    <recommendedName>
        <fullName evidence="3">exo-alpha-sialidase</fullName>
        <ecNumber evidence="3">3.2.1.18</ecNumber>
    </recommendedName>
</protein>
<dbReference type="GO" id="GO:0005737">
    <property type="term" value="C:cytoplasm"/>
    <property type="evidence" value="ECO:0007669"/>
    <property type="project" value="TreeGrafter"/>
</dbReference>
<evidence type="ECO:0000313" key="6">
    <source>
        <dbReference type="Proteomes" id="UP000294395"/>
    </source>
</evidence>
<proteinExistence type="inferred from homology"/>
<dbReference type="PANTHER" id="PTHR10628:SF30">
    <property type="entry name" value="EXO-ALPHA-SIALIDASE"/>
    <property type="match status" value="1"/>
</dbReference>
<dbReference type="InterPro" id="IPR026856">
    <property type="entry name" value="Sialidase_fam"/>
</dbReference>
<accession>A0A4P7B397</accession>
<dbReference type="Pfam" id="PF13088">
    <property type="entry name" value="BNR_2"/>
    <property type="match status" value="1"/>
</dbReference>
<comment type="catalytic activity">
    <reaction evidence="1">
        <text>Hydrolysis of alpha-(2-&gt;3)-, alpha-(2-&gt;6)-, alpha-(2-&gt;8)- glycosidic linkages of terminal sialic acid residues in oligosaccharides, glycoproteins, glycolipids, colominic acid and synthetic substrates.</text>
        <dbReference type="EC" id="3.2.1.18"/>
    </reaction>
</comment>
<dbReference type="Gene3D" id="2.120.10.10">
    <property type="match status" value="1"/>
</dbReference>
<organism evidence="5 6">
    <name type="scientific">Acinetobacter haemolyticus</name>
    <dbReference type="NCBI Taxonomy" id="29430"/>
    <lineage>
        <taxon>Bacteria</taxon>
        <taxon>Pseudomonadati</taxon>
        <taxon>Pseudomonadota</taxon>
        <taxon>Gammaproteobacteria</taxon>
        <taxon>Moraxellales</taxon>
        <taxon>Moraxellaceae</taxon>
        <taxon>Acinetobacter</taxon>
    </lineage>
</organism>
<dbReference type="EMBL" id="CP038009">
    <property type="protein sequence ID" value="QBQ15614.1"/>
    <property type="molecule type" value="Genomic_DNA"/>
</dbReference>
<sequence length="744" mass="81552">MAVPEQTPIIEYTANGTTTDFVLGFECEVKDYLIVTVDGFVPPVGSWSLIGGSVVFLIAPMAGTVIHIKRKTDLKRTTDYQAYDNSFRPAPVNKDFDTIWHVLQELNLSNSLTDEKLQELIDQIVDGNINGLPAEIIARIAGDQENLNLINAESLRAFSAEQALSVEIQNTEDSLTASIAAETARATSAENSLQTQVDSLGGGASFGYTSYALMVADAANIPAHSVVRVGGDPDPSKDGDYIYNGSTFSKSPYDPLTQAKNYSDLKAVLDGTQNLFQFLSNNGSTLLLMTKKKKLHIAGINGALQDVVGGILNKTNRFISDSVKNSLLSVKDDTNNTRFLVSAKNNIFCNDIVTKKTSLSKVDERLSSTEKTVKAQSLKYLDHVLTVSKNEQAMLTETTIFLEDSVENRLQLFSPVVVRIAKNKYLIFCESRAGGDFGDISVVYKTVTVNSDYSLSISNYSILANNENVNGVGFDCYNTCVIKTISGRIIVYYTKRFKSHETFTSLDFCCKTSDDDGATWSAERVLNNQFPDYETRRFVLAGPGKAIQLRHGKYKDRIVVPCYGALDGSYPVSSAGQLQSFLLLSDDNGQTYKIGAKSKVHTSNECAVAETTAGDIIFMTRNATAYKSIEISIDGGQTTGDVSFLKDPVMAVCQSGFAQSENTYDLQIPKLLMTSPADTLRRDLTLYMSYDNGQTFERKKQLMSGSASYSDVDVIDDTHIFVVYSFNNRRVSGIVVNLKTVYGA</sequence>
<reference evidence="5 6" key="1">
    <citation type="submission" date="2019-03" db="EMBL/GenBank/DDBJ databases">
        <title>Complete genome sequence of two outbreak-associated Acinetobacter haemolyticus strains.</title>
        <authorList>
            <person name="Bai L."/>
            <person name="Zhang S.-C."/>
            <person name="Deng Y."/>
            <person name="Song C.-C."/>
            <person name="Kang G.-B."/>
            <person name="Dong Y."/>
            <person name="Wang Y."/>
            <person name="Gao F."/>
            <person name="Huang H."/>
        </authorList>
    </citation>
    <scope>NUCLEOTIDE SEQUENCE [LARGE SCALE GENOMIC DNA]</scope>
    <source>
        <strain evidence="5 6">TJR01</strain>
    </source>
</reference>